<organism evidence="2 3">
    <name type="scientific">Nocardioides lianchengensis</name>
    <dbReference type="NCBI Taxonomy" id="1045774"/>
    <lineage>
        <taxon>Bacteria</taxon>
        <taxon>Bacillati</taxon>
        <taxon>Actinomycetota</taxon>
        <taxon>Actinomycetes</taxon>
        <taxon>Propionibacteriales</taxon>
        <taxon>Nocardioidaceae</taxon>
        <taxon>Nocardioides</taxon>
    </lineage>
</organism>
<dbReference type="SUPFAM" id="SSF142433">
    <property type="entry name" value="CinA-like"/>
    <property type="match status" value="1"/>
</dbReference>
<accession>A0A1G6YQ90</accession>
<dbReference type="Pfam" id="PF02464">
    <property type="entry name" value="CinA"/>
    <property type="match status" value="1"/>
</dbReference>
<dbReference type="Proteomes" id="UP000199034">
    <property type="component" value="Unassembled WGS sequence"/>
</dbReference>
<name>A0A1G6YQ90_9ACTN</name>
<evidence type="ECO:0000313" key="2">
    <source>
        <dbReference type="EMBL" id="SDD92480.1"/>
    </source>
</evidence>
<dbReference type="InterPro" id="IPR036653">
    <property type="entry name" value="CinA-like_C"/>
</dbReference>
<gene>
    <name evidence="2" type="ORF">SAMN05421872_112125</name>
</gene>
<dbReference type="AlphaFoldDB" id="A0A1G6YQ90"/>
<dbReference type="NCBIfam" id="TIGR00199">
    <property type="entry name" value="PncC_domain"/>
    <property type="match status" value="1"/>
</dbReference>
<dbReference type="Gene3D" id="3.90.950.20">
    <property type="entry name" value="CinA-like"/>
    <property type="match status" value="1"/>
</dbReference>
<proteinExistence type="predicted"/>
<protein>
    <submittedName>
        <fullName evidence="2">Nicotinamide-nucleotide amidase</fullName>
    </submittedName>
</protein>
<sequence>MRARAGRDQASTLHRLLRDAGLTVSTAESLTGGRLAARLTETPGASATYRGGVVAYATELKQTLLGVPDEVVERYGVVSAECARAMAAGVRERTGASYGLATTGVAGPDEQESRPVGTVFIGVAGPGLLETVALELSGDRASITDRTCDEALSALAGILRREEAGLG</sequence>
<keyword evidence="3" id="KW-1185">Reference proteome</keyword>
<dbReference type="STRING" id="1045774.SAMN05421872_112125"/>
<reference evidence="2 3" key="1">
    <citation type="submission" date="2016-10" db="EMBL/GenBank/DDBJ databases">
        <authorList>
            <person name="de Groot N.N."/>
        </authorList>
    </citation>
    <scope>NUCLEOTIDE SEQUENCE [LARGE SCALE GENOMIC DNA]</scope>
    <source>
        <strain evidence="2 3">CGMCC 4.6858</strain>
    </source>
</reference>
<dbReference type="InterPro" id="IPR008136">
    <property type="entry name" value="CinA_C"/>
</dbReference>
<dbReference type="EMBL" id="FMZM01000012">
    <property type="protein sequence ID" value="SDD92480.1"/>
    <property type="molecule type" value="Genomic_DNA"/>
</dbReference>
<evidence type="ECO:0000313" key="3">
    <source>
        <dbReference type="Proteomes" id="UP000199034"/>
    </source>
</evidence>
<feature type="domain" description="CinA C-terminal" evidence="1">
    <location>
        <begin position="10"/>
        <end position="156"/>
    </location>
</feature>
<evidence type="ECO:0000259" key="1">
    <source>
        <dbReference type="Pfam" id="PF02464"/>
    </source>
</evidence>
<dbReference type="RefSeq" id="WP_090860137.1">
    <property type="nucleotide sequence ID" value="NZ_FMZM01000012.1"/>
</dbReference>
<dbReference type="OrthoDB" id="1253990at2"/>